<sequence>MAKTHGARQRICLRQGVVSRYLSPTCFGNRQKVKRLWDMSPF</sequence>
<comment type="caution">
    <text evidence="1">The sequence shown here is derived from an EMBL/GenBank/DDBJ whole genome shotgun (WGS) entry which is preliminary data.</text>
</comment>
<dbReference type="AlphaFoldDB" id="A0AAD6ML56"/>
<evidence type="ECO:0000313" key="2">
    <source>
        <dbReference type="Proteomes" id="UP001164929"/>
    </source>
</evidence>
<evidence type="ECO:0000313" key="1">
    <source>
        <dbReference type="EMBL" id="KAJ6986312.1"/>
    </source>
</evidence>
<gene>
    <name evidence="1" type="ORF">NC653_024027</name>
</gene>
<reference evidence="1" key="1">
    <citation type="journal article" date="2023" name="Mol. Ecol. Resour.">
        <title>Chromosome-level genome assembly of a triploid poplar Populus alba 'Berolinensis'.</title>
        <authorList>
            <person name="Chen S."/>
            <person name="Yu Y."/>
            <person name="Wang X."/>
            <person name="Wang S."/>
            <person name="Zhang T."/>
            <person name="Zhou Y."/>
            <person name="He R."/>
            <person name="Meng N."/>
            <person name="Wang Y."/>
            <person name="Liu W."/>
            <person name="Liu Z."/>
            <person name="Liu J."/>
            <person name="Guo Q."/>
            <person name="Huang H."/>
            <person name="Sederoff R.R."/>
            <person name="Wang G."/>
            <person name="Qu G."/>
            <person name="Chen S."/>
        </authorList>
    </citation>
    <scope>NUCLEOTIDE SEQUENCE</scope>
    <source>
        <strain evidence="1">SC-2020</strain>
    </source>
</reference>
<name>A0AAD6ML56_9ROSI</name>
<organism evidence="1 2">
    <name type="scientific">Populus alba x Populus x berolinensis</name>
    <dbReference type="NCBI Taxonomy" id="444605"/>
    <lineage>
        <taxon>Eukaryota</taxon>
        <taxon>Viridiplantae</taxon>
        <taxon>Streptophyta</taxon>
        <taxon>Embryophyta</taxon>
        <taxon>Tracheophyta</taxon>
        <taxon>Spermatophyta</taxon>
        <taxon>Magnoliopsida</taxon>
        <taxon>eudicotyledons</taxon>
        <taxon>Gunneridae</taxon>
        <taxon>Pentapetalae</taxon>
        <taxon>rosids</taxon>
        <taxon>fabids</taxon>
        <taxon>Malpighiales</taxon>
        <taxon>Salicaceae</taxon>
        <taxon>Saliceae</taxon>
        <taxon>Populus</taxon>
    </lineage>
</organism>
<dbReference type="Proteomes" id="UP001164929">
    <property type="component" value="Chromosome 9"/>
</dbReference>
<accession>A0AAD6ML56</accession>
<dbReference type="EMBL" id="JAQIZT010000009">
    <property type="protein sequence ID" value="KAJ6986312.1"/>
    <property type="molecule type" value="Genomic_DNA"/>
</dbReference>
<proteinExistence type="predicted"/>
<protein>
    <submittedName>
        <fullName evidence="1">Uncharacterized protein</fullName>
    </submittedName>
</protein>
<keyword evidence="2" id="KW-1185">Reference proteome</keyword>